<dbReference type="AlphaFoldDB" id="W5Y7Y1"/>
<proteinExistence type="predicted"/>
<organism evidence="5 6">
    <name type="scientific">Corynebacterium vitaeruminis DSM 20294</name>
    <dbReference type="NCBI Taxonomy" id="1224164"/>
    <lineage>
        <taxon>Bacteria</taxon>
        <taxon>Bacillati</taxon>
        <taxon>Actinomycetota</taxon>
        <taxon>Actinomycetes</taxon>
        <taxon>Mycobacteriales</taxon>
        <taxon>Corynebacteriaceae</taxon>
        <taxon>Corynebacterium</taxon>
    </lineage>
</organism>
<dbReference type="SMART" id="SM00479">
    <property type="entry name" value="EXOIII"/>
    <property type="match status" value="1"/>
</dbReference>
<dbReference type="eggNOG" id="COG0847">
    <property type="taxonomic scope" value="Bacteria"/>
</dbReference>
<evidence type="ECO:0000256" key="3">
    <source>
        <dbReference type="ARBA" id="ARBA00022839"/>
    </source>
</evidence>
<dbReference type="InterPro" id="IPR012337">
    <property type="entry name" value="RNaseH-like_sf"/>
</dbReference>
<dbReference type="Gene3D" id="3.30.420.10">
    <property type="entry name" value="Ribonuclease H-like superfamily/Ribonuclease H"/>
    <property type="match status" value="1"/>
</dbReference>
<keyword evidence="3" id="KW-0269">Exonuclease</keyword>
<feature type="domain" description="Exonuclease" evidence="4">
    <location>
        <begin position="35"/>
        <end position="209"/>
    </location>
</feature>
<evidence type="ECO:0000313" key="6">
    <source>
        <dbReference type="Proteomes" id="UP000019222"/>
    </source>
</evidence>
<dbReference type="CDD" id="cd06127">
    <property type="entry name" value="DEDDh"/>
    <property type="match status" value="1"/>
</dbReference>
<dbReference type="SUPFAM" id="SSF53098">
    <property type="entry name" value="Ribonuclease H-like"/>
    <property type="match status" value="1"/>
</dbReference>
<dbReference type="KEGG" id="cvt:B843_06165"/>
<sequence>MFGGLFGSKKSGTGALASYNAAPRPNKNTPLAELELLAVDMETTSLKAESGRILSIGWVPVRGGEIDLSGAGYVIVRQDGTGVGESATIHHLTDDEVATGIDEEEAVSRLLEALAGKALLAHFAVLETSFLDAACRRHFGGAFSAPVVDTFALERRHMERMGTYPRGEDLRLARVRTRYGLPSYRNHNALTDALACAELYLALLGNIKGDTMKALG</sequence>
<dbReference type="InterPro" id="IPR013520">
    <property type="entry name" value="Ribonucl_H"/>
</dbReference>
<keyword evidence="1" id="KW-0540">Nuclease</keyword>
<keyword evidence="2" id="KW-0378">Hydrolase</keyword>
<dbReference type="PATRIC" id="fig|1224164.3.peg.1237"/>
<dbReference type="GO" id="GO:0003676">
    <property type="term" value="F:nucleic acid binding"/>
    <property type="evidence" value="ECO:0007669"/>
    <property type="project" value="InterPro"/>
</dbReference>
<dbReference type="Proteomes" id="UP000019222">
    <property type="component" value="Chromosome"/>
</dbReference>
<dbReference type="EMBL" id="CP004353">
    <property type="protein sequence ID" value="AHI22618.1"/>
    <property type="molecule type" value="Genomic_DNA"/>
</dbReference>
<dbReference type="PANTHER" id="PTHR30231">
    <property type="entry name" value="DNA POLYMERASE III SUBUNIT EPSILON"/>
    <property type="match status" value="1"/>
</dbReference>
<dbReference type="STRING" id="1224164.B843_06165"/>
<keyword evidence="6" id="KW-1185">Reference proteome</keyword>
<dbReference type="RefSeq" id="WP_025252649.1">
    <property type="nucleotide sequence ID" value="NZ_CP004353.1"/>
</dbReference>
<dbReference type="HOGENOM" id="CLU_047806_9_0_11"/>
<evidence type="ECO:0000313" key="5">
    <source>
        <dbReference type="EMBL" id="AHI22618.1"/>
    </source>
</evidence>
<protein>
    <submittedName>
        <fullName evidence="5">DNA polymerase III epsilon subunit</fullName>
    </submittedName>
</protein>
<dbReference type="PANTHER" id="PTHR30231:SF4">
    <property type="entry name" value="PROTEIN NEN2"/>
    <property type="match status" value="1"/>
</dbReference>
<dbReference type="GO" id="GO:0008408">
    <property type="term" value="F:3'-5' exonuclease activity"/>
    <property type="evidence" value="ECO:0007669"/>
    <property type="project" value="TreeGrafter"/>
</dbReference>
<gene>
    <name evidence="5" type="ORF">B843_06165</name>
</gene>
<dbReference type="GO" id="GO:0005829">
    <property type="term" value="C:cytosol"/>
    <property type="evidence" value="ECO:0007669"/>
    <property type="project" value="TreeGrafter"/>
</dbReference>
<dbReference type="InterPro" id="IPR036397">
    <property type="entry name" value="RNaseH_sf"/>
</dbReference>
<evidence type="ECO:0000259" key="4">
    <source>
        <dbReference type="SMART" id="SM00479"/>
    </source>
</evidence>
<evidence type="ECO:0000256" key="1">
    <source>
        <dbReference type="ARBA" id="ARBA00022722"/>
    </source>
</evidence>
<dbReference type="Pfam" id="PF00929">
    <property type="entry name" value="RNase_T"/>
    <property type="match status" value="1"/>
</dbReference>
<evidence type="ECO:0000256" key="2">
    <source>
        <dbReference type="ARBA" id="ARBA00022801"/>
    </source>
</evidence>
<reference evidence="5 6" key="1">
    <citation type="submission" date="2013-02" db="EMBL/GenBank/DDBJ databases">
        <title>The complete genome sequence of Corynebacterium vitaeruminis DSM 20294.</title>
        <authorList>
            <person name="Ruckert C."/>
            <person name="Albersmeier A."/>
            <person name="Kalinowski J."/>
        </authorList>
    </citation>
    <scope>NUCLEOTIDE SEQUENCE [LARGE SCALE GENOMIC DNA]</scope>
    <source>
        <strain evidence="6">ATCC 10234</strain>
    </source>
</reference>
<accession>W5Y7Y1</accession>
<name>W5Y7Y1_9CORY</name>